<reference evidence="1" key="2">
    <citation type="submission" date="2013-09" db="EMBL/GenBank/DDBJ databases">
        <authorList>
            <person name="Alam M."/>
            <person name="Haque M.S."/>
            <person name="Islam M.S."/>
            <person name="Emdad E.M."/>
            <person name="Islam M.M."/>
            <person name="Ahmed B."/>
            <person name="Halim A."/>
            <person name="Hossen Q.M.M."/>
            <person name="Hossain M.Z."/>
            <person name="Ahmed R."/>
            <person name="Khan M.M."/>
            <person name="Islam R."/>
            <person name="Rashid M.M."/>
            <person name="Khan S.A."/>
            <person name="Rahman M.S."/>
            <person name="Alam M."/>
            <person name="Yahiya A.S."/>
            <person name="Khan M.S."/>
            <person name="Azam M.S."/>
            <person name="Haque T."/>
            <person name="Lashkar M.Z.H."/>
            <person name="Akhand A.I."/>
            <person name="Morshed G."/>
            <person name="Roy S."/>
            <person name="Uddin K.S."/>
            <person name="Rabeya T."/>
            <person name="Hossain A.S."/>
            <person name="Chowdhury A."/>
            <person name="Snigdha A.R."/>
            <person name="Mortoza M.S."/>
            <person name="Matin S.A."/>
            <person name="Hoque S.M.E."/>
            <person name="Islam M.K."/>
            <person name="Roy D.K."/>
            <person name="Haider R."/>
            <person name="Moosa M.M."/>
            <person name="Elias S.M."/>
            <person name="Hasan A.M."/>
            <person name="Jahan S."/>
            <person name="Shafiuddin M."/>
            <person name="Mahmood N."/>
            <person name="Shommy N.S."/>
        </authorList>
    </citation>
    <scope>NUCLEOTIDE SEQUENCE</scope>
    <source>
        <tissue evidence="1">Whole seedlings</tissue>
    </source>
</reference>
<keyword evidence="3" id="KW-1185">Reference proteome</keyword>
<proteinExistence type="predicted"/>
<gene>
    <name evidence="2" type="ORF">COLO4_02950</name>
    <name evidence="1" type="ORF">COLO4_03268</name>
</gene>
<accession>A0A1R3KZ91</accession>
<dbReference type="EMBL" id="AWUE01008599">
    <property type="protein sequence ID" value="OMP12620.1"/>
    <property type="molecule type" value="Genomic_DNA"/>
</dbReference>
<name>A0A1R3KZ91_9ROSI</name>
<protein>
    <submittedName>
        <fullName evidence="1">Uncharacterized protein</fullName>
    </submittedName>
</protein>
<organism evidence="1 3">
    <name type="scientific">Corchorus olitorius</name>
    <dbReference type="NCBI Taxonomy" id="93759"/>
    <lineage>
        <taxon>Eukaryota</taxon>
        <taxon>Viridiplantae</taxon>
        <taxon>Streptophyta</taxon>
        <taxon>Embryophyta</taxon>
        <taxon>Tracheophyta</taxon>
        <taxon>Spermatophyta</taxon>
        <taxon>Magnoliopsida</taxon>
        <taxon>eudicotyledons</taxon>
        <taxon>Gunneridae</taxon>
        <taxon>Pentapetalae</taxon>
        <taxon>rosids</taxon>
        <taxon>malvids</taxon>
        <taxon>Malvales</taxon>
        <taxon>Malvaceae</taxon>
        <taxon>Grewioideae</taxon>
        <taxon>Apeibeae</taxon>
        <taxon>Corchorus</taxon>
    </lineage>
</organism>
<reference evidence="3" key="1">
    <citation type="submission" date="2013-09" db="EMBL/GenBank/DDBJ databases">
        <title>Corchorus olitorius genome sequencing.</title>
        <authorList>
            <person name="Alam M."/>
            <person name="Haque M.S."/>
            <person name="Islam M.S."/>
            <person name="Emdad E.M."/>
            <person name="Islam M.M."/>
            <person name="Ahmed B."/>
            <person name="Halim A."/>
            <person name="Hossen Q.M.M."/>
            <person name="Hossain M.Z."/>
            <person name="Ahmed R."/>
            <person name="Khan M.M."/>
            <person name="Islam R."/>
            <person name="Rashid M.M."/>
            <person name="Khan S.A."/>
            <person name="Rahman M.S."/>
            <person name="Alam M."/>
            <person name="Yahiya A.S."/>
            <person name="Khan M.S."/>
            <person name="Azam M.S."/>
            <person name="Haque T."/>
            <person name="Lashkar M.Z.H."/>
            <person name="Akhand A.I."/>
            <person name="Morshed G."/>
            <person name="Roy S."/>
            <person name="Uddin K.S."/>
            <person name="Rabeya T."/>
            <person name="Hossain A.S."/>
            <person name="Chowdhury A."/>
            <person name="Snigdha A.R."/>
            <person name="Mortoza M.S."/>
            <person name="Matin S.A."/>
            <person name="Hoque S.M.E."/>
            <person name="Islam M.K."/>
            <person name="Roy D.K."/>
            <person name="Haider R."/>
            <person name="Moosa M.M."/>
            <person name="Elias S.M."/>
            <person name="Hasan A.M."/>
            <person name="Jahan S."/>
            <person name="Shafiuddin M."/>
            <person name="Mahmood N."/>
            <person name="Shommy N.S."/>
        </authorList>
    </citation>
    <scope>NUCLEOTIDE SEQUENCE [LARGE SCALE GENOMIC DNA]</scope>
    <source>
        <strain evidence="3">cv. O-4</strain>
    </source>
</reference>
<dbReference type="EMBL" id="AWUE01009456">
    <property type="protein sequence ID" value="OMP12380.1"/>
    <property type="molecule type" value="Genomic_DNA"/>
</dbReference>
<reference evidence="1" key="3">
    <citation type="journal article" date="2017" name="Nat. Plants">
        <title>Comparative genomics of two jute species and insight into fibre biogenesis.</title>
        <authorList>
            <person name="Islam M.S."/>
            <person name="Saito J.A."/>
            <person name="Emdad E.M."/>
            <person name="Ahmed B."/>
            <person name="Islam M.M."/>
            <person name="Halim A."/>
            <person name="Hossen Q.M."/>
            <person name="Hossain M.Z."/>
            <person name="Ahmed R."/>
            <person name="Hossain M.S."/>
            <person name="Kabir S.M."/>
            <person name="Khan M.S."/>
            <person name="Khan M.M."/>
            <person name="Hasan R."/>
            <person name="Aktar N."/>
            <person name="Honi U."/>
            <person name="Islam R."/>
            <person name="Rashid M.M."/>
            <person name="Wan X."/>
            <person name="Hou S."/>
            <person name="Haque T."/>
            <person name="Azam M.S."/>
            <person name="Moosa M.M."/>
            <person name="Elias S.M."/>
            <person name="Hasan A.M."/>
            <person name="Mahmood N."/>
            <person name="Shafiuddin M."/>
            <person name="Shahid S."/>
            <person name="Shommu N.S."/>
            <person name="Jahan S."/>
            <person name="Roy S."/>
            <person name="Chowdhury A."/>
            <person name="Akhand A.I."/>
            <person name="Nisho G.M."/>
            <person name="Uddin K.S."/>
            <person name="Rabeya T."/>
            <person name="Hoque S.M."/>
            <person name="Snigdha A.R."/>
            <person name="Mortoza S."/>
            <person name="Matin S.A."/>
            <person name="Islam M.K."/>
            <person name="Lashkar M.Z."/>
            <person name="Zaman M."/>
            <person name="Yuryev A."/>
            <person name="Uddin M.K."/>
            <person name="Rahman M.S."/>
            <person name="Haque M.S."/>
            <person name="Alam M.M."/>
            <person name="Khan H."/>
            <person name="Alam M."/>
        </authorList>
    </citation>
    <scope>NUCLEOTIDE SEQUENCE</scope>
    <source>
        <tissue evidence="1">Whole seedlings</tissue>
    </source>
</reference>
<sequence>MGAVEGASPAGVSTVGMAEQMVDGCRLSLDDSECLSSGS</sequence>
<evidence type="ECO:0000313" key="3">
    <source>
        <dbReference type="Proteomes" id="UP000187203"/>
    </source>
</evidence>
<evidence type="ECO:0000313" key="1">
    <source>
        <dbReference type="EMBL" id="OMP12380.1"/>
    </source>
</evidence>
<dbReference type="AlphaFoldDB" id="A0A1R3KZ91"/>
<evidence type="ECO:0000313" key="2">
    <source>
        <dbReference type="EMBL" id="OMP12620.1"/>
    </source>
</evidence>
<comment type="caution">
    <text evidence="1">The sequence shown here is derived from an EMBL/GenBank/DDBJ whole genome shotgun (WGS) entry which is preliminary data.</text>
</comment>
<dbReference type="Proteomes" id="UP000187203">
    <property type="component" value="Unassembled WGS sequence"/>
</dbReference>